<evidence type="ECO:0000313" key="5">
    <source>
        <dbReference type="Proteomes" id="UP000315677"/>
    </source>
</evidence>
<evidence type="ECO:0000259" key="3">
    <source>
        <dbReference type="Pfam" id="PF04321"/>
    </source>
</evidence>
<name>A0A543E3S9_9PSEU</name>
<dbReference type="Pfam" id="PF04321">
    <property type="entry name" value="RmlD_sub_bind"/>
    <property type="match status" value="1"/>
</dbReference>
<dbReference type="CDD" id="cd05254">
    <property type="entry name" value="dTDP_HR_like_SDR_e"/>
    <property type="match status" value="1"/>
</dbReference>
<keyword evidence="2" id="KW-0521">NADP</keyword>
<dbReference type="NCBIfam" id="TIGR01214">
    <property type="entry name" value="rmlD"/>
    <property type="match status" value="1"/>
</dbReference>
<dbReference type="Gene3D" id="3.90.25.10">
    <property type="entry name" value="UDP-galactose 4-epimerase, domain 1"/>
    <property type="match status" value="1"/>
</dbReference>
<sequence length="282" mass="29237">MTVRVLVLGAGGQVGRALVAALPGVTALGHAELDIADAANAAIDWPAYDTVVNAGAFTDVDAAETDEGRAAAWRANAAGPAALAALCRRGGATLVHLSTEYVFDGRAAQPYREDAPVAPLSAYGASKAAGDLAVQSLERYYLVRPTWVVGEGRNFVRTMLGLAAKGVEPTVVADQVGRPTFATDLAAAIVHLVADGAPYGTYHVTGGGEPASWAEVARATFALAGRSDLRVTDTTTAEYFAGKPQAAPRPLNSVLDLSRASAVGVELPDWRERLAEYVSSHP</sequence>
<gene>
    <name evidence="4" type="ORF">FB558_3063</name>
</gene>
<dbReference type="Proteomes" id="UP000315677">
    <property type="component" value="Unassembled WGS sequence"/>
</dbReference>
<evidence type="ECO:0000256" key="1">
    <source>
        <dbReference type="ARBA" id="ARBA00010944"/>
    </source>
</evidence>
<dbReference type="InterPro" id="IPR005913">
    <property type="entry name" value="dTDP_dehydrorham_reduct"/>
</dbReference>
<evidence type="ECO:0000256" key="2">
    <source>
        <dbReference type="RuleBase" id="RU364082"/>
    </source>
</evidence>
<dbReference type="EC" id="1.1.1.133" evidence="2"/>
<feature type="domain" description="RmlD-like substrate binding" evidence="3">
    <location>
        <begin position="4"/>
        <end position="279"/>
    </location>
</feature>
<comment type="function">
    <text evidence="2">Catalyzes the reduction of dTDP-6-deoxy-L-lyxo-4-hexulose to yield dTDP-L-rhamnose.</text>
</comment>
<dbReference type="AlphaFoldDB" id="A0A543E3S9"/>
<dbReference type="GO" id="GO:0008831">
    <property type="term" value="F:dTDP-4-dehydrorhamnose reductase activity"/>
    <property type="evidence" value="ECO:0007669"/>
    <property type="project" value="UniProtKB-EC"/>
</dbReference>
<dbReference type="SUPFAM" id="SSF51735">
    <property type="entry name" value="NAD(P)-binding Rossmann-fold domains"/>
    <property type="match status" value="1"/>
</dbReference>
<dbReference type="Gene3D" id="3.40.50.720">
    <property type="entry name" value="NAD(P)-binding Rossmann-like Domain"/>
    <property type="match status" value="1"/>
</dbReference>
<dbReference type="PANTHER" id="PTHR10491">
    <property type="entry name" value="DTDP-4-DEHYDRORHAMNOSE REDUCTASE"/>
    <property type="match status" value="1"/>
</dbReference>
<accession>A0A543E3S9</accession>
<reference evidence="4 5" key="1">
    <citation type="submission" date="2019-06" db="EMBL/GenBank/DDBJ databases">
        <title>Sequencing the genomes of 1000 actinobacteria strains.</title>
        <authorList>
            <person name="Klenk H.-P."/>
        </authorList>
    </citation>
    <scope>NUCLEOTIDE SEQUENCE [LARGE SCALE GENOMIC DNA]</scope>
    <source>
        <strain evidence="4 5">DSM 45301</strain>
    </source>
</reference>
<comment type="caution">
    <text evidence="4">The sequence shown here is derived from an EMBL/GenBank/DDBJ whole genome shotgun (WGS) entry which is preliminary data.</text>
</comment>
<evidence type="ECO:0000313" key="4">
    <source>
        <dbReference type="EMBL" id="TQM16255.1"/>
    </source>
</evidence>
<keyword evidence="2" id="KW-0560">Oxidoreductase</keyword>
<organism evidence="4 5">
    <name type="scientific">Pseudonocardia kunmingensis</name>
    <dbReference type="NCBI Taxonomy" id="630975"/>
    <lineage>
        <taxon>Bacteria</taxon>
        <taxon>Bacillati</taxon>
        <taxon>Actinomycetota</taxon>
        <taxon>Actinomycetes</taxon>
        <taxon>Pseudonocardiales</taxon>
        <taxon>Pseudonocardiaceae</taxon>
        <taxon>Pseudonocardia</taxon>
    </lineage>
</organism>
<dbReference type="InterPro" id="IPR029903">
    <property type="entry name" value="RmlD-like-bd"/>
</dbReference>
<comment type="pathway">
    <text evidence="2">Carbohydrate biosynthesis; dTDP-L-rhamnose biosynthesis.</text>
</comment>
<dbReference type="UniPathway" id="UPA00124"/>
<comment type="similarity">
    <text evidence="1 2">Belongs to the dTDP-4-dehydrorhamnose reductase family.</text>
</comment>
<proteinExistence type="inferred from homology"/>
<dbReference type="InterPro" id="IPR036291">
    <property type="entry name" value="NAD(P)-bd_dom_sf"/>
</dbReference>
<keyword evidence="5" id="KW-1185">Reference proteome</keyword>
<dbReference type="GO" id="GO:0019305">
    <property type="term" value="P:dTDP-rhamnose biosynthetic process"/>
    <property type="evidence" value="ECO:0007669"/>
    <property type="project" value="UniProtKB-UniPathway"/>
</dbReference>
<protein>
    <recommendedName>
        <fullName evidence="2">dTDP-4-dehydrorhamnose reductase</fullName>
        <ecNumber evidence="2">1.1.1.133</ecNumber>
    </recommendedName>
</protein>
<dbReference type="EMBL" id="VFPA01000001">
    <property type="protein sequence ID" value="TQM16255.1"/>
    <property type="molecule type" value="Genomic_DNA"/>
</dbReference>
<dbReference type="PANTHER" id="PTHR10491:SF4">
    <property type="entry name" value="METHIONINE ADENOSYLTRANSFERASE 2 SUBUNIT BETA"/>
    <property type="match status" value="1"/>
</dbReference>